<reference evidence="3" key="1">
    <citation type="submission" date="2016-03" db="EMBL/GenBank/DDBJ databases">
        <authorList>
            <person name="Guldener U."/>
        </authorList>
    </citation>
    <scope>NUCLEOTIDE SEQUENCE [LARGE SCALE GENOMIC DNA]</scope>
    <source>
        <strain evidence="3">04CH-RAC-A.6.1</strain>
    </source>
</reference>
<evidence type="ECO:0000256" key="1">
    <source>
        <dbReference type="SAM" id="SignalP"/>
    </source>
</evidence>
<keyword evidence="1" id="KW-0732">Signal</keyword>
<evidence type="ECO:0000313" key="3">
    <source>
        <dbReference type="Proteomes" id="UP000178912"/>
    </source>
</evidence>
<sequence>MGRLMISLFLASGFISSLVTGVPTDKASESLTARDSIEERAQLACDATTRCCARTNDVGSLGACVCHSAGWQEPSGTVCCKTST</sequence>
<protein>
    <submittedName>
        <fullName evidence="2">Uncharacterized protein</fullName>
    </submittedName>
</protein>
<organism evidence="2 3">
    <name type="scientific">Rhynchosporium agropyri</name>
    <dbReference type="NCBI Taxonomy" id="914238"/>
    <lineage>
        <taxon>Eukaryota</taxon>
        <taxon>Fungi</taxon>
        <taxon>Dikarya</taxon>
        <taxon>Ascomycota</taxon>
        <taxon>Pezizomycotina</taxon>
        <taxon>Leotiomycetes</taxon>
        <taxon>Helotiales</taxon>
        <taxon>Ploettnerulaceae</taxon>
        <taxon>Rhynchosporium</taxon>
    </lineage>
</organism>
<feature type="signal peptide" evidence="1">
    <location>
        <begin position="1"/>
        <end position="21"/>
    </location>
</feature>
<keyword evidence="3" id="KW-1185">Reference proteome</keyword>
<proteinExistence type="predicted"/>
<accession>A0A1E1LI57</accession>
<dbReference type="AlphaFoldDB" id="A0A1E1LI57"/>
<gene>
    <name evidence="2" type="ORF">RAG0_14749</name>
</gene>
<dbReference type="EMBL" id="FJUX01000125">
    <property type="protein sequence ID" value="CZT10211.1"/>
    <property type="molecule type" value="Genomic_DNA"/>
</dbReference>
<evidence type="ECO:0000313" key="2">
    <source>
        <dbReference type="EMBL" id="CZT10211.1"/>
    </source>
</evidence>
<dbReference type="Proteomes" id="UP000178912">
    <property type="component" value="Unassembled WGS sequence"/>
</dbReference>
<name>A0A1E1LI57_9HELO</name>
<feature type="chain" id="PRO_5009447074" evidence="1">
    <location>
        <begin position="22"/>
        <end position="84"/>
    </location>
</feature>